<organism evidence="1 2">
    <name type="scientific">Tissierella carlieri</name>
    <dbReference type="NCBI Taxonomy" id="689904"/>
    <lineage>
        <taxon>Bacteria</taxon>
        <taxon>Bacillati</taxon>
        <taxon>Bacillota</taxon>
        <taxon>Tissierellia</taxon>
        <taxon>Tissierellales</taxon>
        <taxon>Tissierellaceae</taxon>
        <taxon>Tissierella</taxon>
    </lineage>
</organism>
<dbReference type="Pfam" id="PF08902">
    <property type="entry name" value="DUF1848"/>
    <property type="match status" value="1"/>
</dbReference>
<dbReference type="Proteomes" id="UP001524478">
    <property type="component" value="Unassembled WGS sequence"/>
</dbReference>
<comment type="caution">
    <text evidence="1">The sequence shown here is derived from an EMBL/GenBank/DDBJ whole genome shotgun (WGS) entry which is preliminary data.</text>
</comment>
<evidence type="ECO:0000313" key="1">
    <source>
        <dbReference type="EMBL" id="MCQ4922587.1"/>
    </source>
</evidence>
<evidence type="ECO:0000313" key="2">
    <source>
        <dbReference type="Proteomes" id="UP001524478"/>
    </source>
</evidence>
<reference evidence="1 2" key="1">
    <citation type="submission" date="2022-06" db="EMBL/GenBank/DDBJ databases">
        <title>Isolation of gut microbiota from human fecal samples.</title>
        <authorList>
            <person name="Pamer E.G."/>
            <person name="Barat B."/>
            <person name="Waligurski E."/>
            <person name="Medina S."/>
            <person name="Paddock L."/>
            <person name="Mostad J."/>
        </authorList>
    </citation>
    <scope>NUCLEOTIDE SEQUENCE [LARGE SCALE GENOMIC DNA]</scope>
    <source>
        <strain evidence="1 2">DFI.7.95</strain>
    </source>
</reference>
<dbReference type="InterPro" id="IPR014998">
    <property type="entry name" value="DUF1848"/>
</dbReference>
<accession>A0ABT1S7Z5</accession>
<sequence length="325" mass="37926">MNLRNAFLINTERRSEIMIMSASRRTDIPCYYSQWFINRLNAGYVLSRNPMNHRQISRIDLSPNVIDCIVFWTKDAQNIMDKLPILDGLGYKYYFQFTLTPYDNSIERNLRNKSDIEDTFIELSKIIGKERVLWRYDPLILNDVLDITYHKKQFERMCNKLHNFTEMVTISFVDMYSKLKTKSIRPISKEEIAEISIFMSKCAKEYGLTIKACCENINLQIYGIQKASCIDKDVIERILGEKLNIVADKNQRDGCGCFKSFDIGAYNTCKNGCIYCYANYSDSSVAKNCSKHNPMGELLIGEVRDDEKIIDRRVDSNIRKQLKLF</sequence>
<keyword evidence="2" id="KW-1185">Reference proteome</keyword>
<gene>
    <name evidence="1" type="ORF">NE686_05780</name>
</gene>
<protein>
    <submittedName>
        <fullName evidence="1">DUF1848 domain-containing protein</fullName>
    </submittedName>
</protein>
<dbReference type="EMBL" id="JANGAC010000003">
    <property type="protein sequence ID" value="MCQ4922587.1"/>
    <property type="molecule type" value="Genomic_DNA"/>
</dbReference>
<dbReference type="RefSeq" id="WP_256310795.1">
    <property type="nucleotide sequence ID" value="NZ_JANGAC010000003.1"/>
</dbReference>
<proteinExistence type="predicted"/>
<name>A0ABT1S7Z5_9FIRM</name>